<dbReference type="RefSeq" id="WP_183880756.1">
    <property type="nucleotide sequence ID" value="NZ_JACHCE010000002.1"/>
</dbReference>
<evidence type="ECO:0000256" key="1">
    <source>
        <dbReference type="ARBA" id="ARBA00007261"/>
    </source>
</evidence>
<protein>
    <submittedName>
        <fullName evidence="4">Putative Zn-dependent peptidase</fullName>
    </submittedName>
</protein>
<dbReference type="InterPro" id="IPR011765">
    <property type="entry name" value="Pept_M16_N"/>
</dbReference>
<gene>
    <name evidence="4" type="ORF">HDE68_001638</name>
</gene>
<dbReference type="SUPFAM" id="SSF63411">
    <property type="entry name" value="LuxS/MPP-like metallohydrolase"/>
    <property type="match status" value="2"/>
</dbReference>
<evidence type="ECO:0000259" key="2">
    <source>
        <dbReference type="Pfam" id="PF00675"/>
    </source>
</evidence>
<comment type="similarity">
    <text evidence="1">Belongs to the peptidase M16 family.</text>
</comment>
<evidence type="ECO:0000259" key="3">
    <source>
        <dbReference type="Pfam" id="PF05193"/>
    </source>
</evidence>
<comment type="caution">
    <text evidence="4">The sequence shown here is derived from an EMBL/GenBank/DDBJ whole genome shotgun (WGS) entry which is preliminary data.</text>
</comment>
<dbReference type="Pfam" id="PF00675">
    <property type="entry name" value="Peptidase_M16"/>
    <property type="match status" value="1"/>
</dbReference>
<organism evidence="4 5">
    <name type="scientific">Pedobacter cryoconitis</name>
    <dbReference type="NCBI Taxonomy" id="188932"/>
    <lineage>
        <taxon>Bacteria</taxon>
        <taxon>Pseudomonadati</taxon>
        <taxon>Bacteroidota</taxon>
        <taxon>Sphingobacteriia</taxon>
        <taxon>Sphingobacteriales</taxon>
        <taxon>Sphingobacteriaceae</taxon>
        <taxon>Pedobacter</taxon>
    </lineage>
</organism>
<dbReference type="PANTHER" id="PTHR11851:SF49">
    <property type="entry name" value="MITOCHONDRIAL-PROCESSING PEPTIDASE SUBUNIT ALPHA"/>
    <property type="match status" value="1"/>
</dbReference>
<proteinExistence type="inferred from homology"/>
<feature type="domain" description="Peptidase M16 C-terminal" evidence="3">
    <location>
        <begin position="193"/>
        <end position="373"/>
    </location>
</feature>
<dbReference type="InterPro" id="IPR011249">
    <property type="entry name" value="Metalloenz_LuxS/M16"/>
</dbReference>
<dbReference type="Pfam" id="PF05193">
    <property type="entry name" value="Peptidase_M16_C"/>
    <property type="match status" value="1"/>
</dbReference>
<evidence type="ECO:0000313" key="4">
    <source>
        <dbReference type="EMBL" id="MBB5635750.1"/>
    </source>
</evidence>
<accession>A0A7W8ZKW5</accession>
<dbReference type="EMBL" id="JACHCE010000002">
    <property type="protein sequence ID" value="MBB5635750.1"/>
    <property type="molecule type" value="Genomic_DNA"/>
</dbReference>
<dbReference type="InterPro" id="IPR007863">
    <property type="entry name" value="Peptidase_M16_C"/>
</dbReference>
<reference evidence="4 5" key="1">
    <citation type="submission" date="2020-08" db="EMBL/GenBank/DDBJ databases">
        <title>Genomic Encyclopedia of Type Strains, Phase IV (KMG-V): Genome sequencing to study the core and pangenomes of soil and plant-associated prokaryotes.</title>
        <authorList>
            <person name="Whitman W."/>
        </authorList>
    </citation>
    <scope>NUCLEOTIDE SEQUENCE [LARGE SCALE GENOMIC DNA]</scope>
    <source>
        <strain evidence="4 5">S3M1</strain>
    </source>
</reference>
<dbReference type="InterPro" id="IPR050361">
    <property type="entry name" value="MPP/UQCRC_Complex"/>
</dbReference>
<feature type="domain" description="Peptidase M16 N-terminal" evidence="2">
    <location>
        <begin position="39"/>
        <end position="172"/>
    </location>
</feature>
<dbReference type="GO" id="GO:0046872">
    <property type="term" value="F:metal ion binding"/>
    <property type="evidence" value="ECO:0007669"/>
    <property type="project" value="InterPro"/>
</dbReference>
<evidence type="ECO:0000313" key="5">
    <source>
        <dbReference type="Proteomes" id="UP000537204"/>
    </source>
</evidence>
<dbReference type="Gene3D" id="3.30.830.10">
    <property type="entry name" value="Metalloenzyme, LuxS/M16 peptidase-like"/>
    <property type="match status" value="2"/>
</dbReference>
<dbReference type="Proteomes" id="UP000537204">
    <property type="component" value="Unassembled WGS sequence"/>
</dbReference>
<dbReference type="PANTHER" id="PTHR11851">
    <property type="entry name" value="METALLOPROTEASE"/>
    <property type="match status" value="1"/>
</dbReference>
<dbReference type="AlphaFoldDB" id="A0A7W8ZKW5"/>
<sequence>MRSSLFFTALFTMCLNVAFSQQPLKNIHSKKLANGLEILVIQDSTVPLVTLEIACKNGSCTETDEYNGLSHLYEHLFFKANKDYPNYDSFNARINELDIHANATTREEVVNYFFTLPAEKFKQGMKFMNSAIRFPRFAKADMKNENEIVNAEFTRHESSPIFALIEANSRHMWGENYSRKNVIGRHEVILSATPAKMDSIKNKYYWPDNSVLVIAGDINVEEAFQQAENIFGSWKSLGADPFQKWPVPEFKPLRANDYYIVESQHSQNPYLLFSWHGPDTRGDIPGTYAADVFSLIVNQNGSKMKKALINSGLAQTADVNYYTQKYTGPISFMVSPNPDKIEACYQEVLRQISLWDREDYLSDAQIERAKRLLSIKQIREREVTSDYSHLLSFWWASASVDYYLHYEENLNKITRKDLVDYIRKYIRDKPYCAGMMLNSESVSKVKPQEFFHSK</sequence>
<name>A0A7W8ZKW5_9SPHI</name>